<feature type="domain" description="BIG2" evidence="1">
    <location>
        <begin position="2122"/>
        <end position="2203"/>
    </location>
</feature>
<dbReference type="SMART" id="SM00635">
    <property type="entry name" value="BID_2"/>
    <property type="match status" value="30"/>
</dbReference>
<feature type="domain" description="BIG2" evidence="1">
    <location>
        <begin position="1515"/>
        <end position="1597"/>
    </location>
</feature>
<feature type="domain" description="BIG2" evidence="1">
    <location>
        <begin position="1950"/>
        <end position="2031"/>
    </location>
</feature>
<evidence type="ECO:0000313" key="2">
    <source>
        <dbReference type="EMBL" id="SFS10379.1"/>
    </source>
</evidence>
<feature type="domain" description="BIG2" evidence="1">
    <location>
        <begin position="1429"/>
        <end position="1510"/>
    </location>
</feature>
<dbReference type="RefSeq" id="WP_089838538.1">
    <property type="nucleotide sequence ID" value="NZ_FOZL01000001.1"/>
</dbReference>
<feature type="domain" description="BIG2" evidence="1">
    <location>
        <begin position="554"/>
        <end position="635"/>
    </location>
</feature>
<dbReference type="Proteomes" id="UP000199024">
    <property type="component" value="Unassembled WGS sequence"/>
</dbReference>
<feature type="domain" description="BIG2" evidence="1">
    <location>
        <begin position="1603"/>
        <end position="1684"/>
    </location>
</feature>
<feature type="domain" description="BIG2" evidence="1">
    <location>
        <begin position="33"/>
        <end position="114"/>
    </location>
</feature>
<dbReference type="PANTHER" id="PTHR23019">
    <property type="entry name" value="NUCLEAR PORE MEMBRANE GLYCOPROTEIN GP210-RELATED"/>
    <property type="match status" value="1"/>
</dbReference>
<protein>
    <submittedName>
        <fullName evidence="2">Ig-like domain (Group 2)</fullName>
    </submittedName>
</protein>
<organism evidence="2 3">
    <name type="scientific">Granulicella pectinivorans</name>
    <dbReference type="NCBI Taxonomy" id="474950"/>
    <lineage>
        <taxon>Bacteria</taxon>
        <taxon>Pseudomonadati</taxon>
        <taxon>Acidobacteriota</taxon>
        <taxon>Terriglobia</taxon>
        <taxon>Terriglobales</taxon>
        <taxon>Acidobacteriaceae</taxon>
        <taxon>Granulicella</taxon>
    </lineage>
</organism>
<evidence type="ECO:0000259" key="1">
    <source>
        <dbReference type="SMART" id="SM00635"/>
    </source>
</evidence>
<dbReference type="PANTHER" id="PTHR23019:SF0">
    <property type="entry name" value="NUCLEAR PORE MEMBRANE GLYCOPROTEIN 210"/>
    <property type="match status" value="1"/>
</dbReference>
<feature type="domain" description="BIG2" evidence="1">
    <location>
        <begin position="2036"/>
        <end position="2117"/>
    </location>
</feature>
<proteinExistence type="predicted"/>
<feature type="domain" description="BIG2" evidence="1">
    <location>
        <begin position="2295"/>
        <end position="2376"/>
    </location>
</feature>
<keyword evidence="3" id="KW-1185">Reference proteome</keyword>
<name>A0A1I6M3Y5_9BACT</name>
<dbReference type="InterPro" id="IPR008964">
    <property type="entry name" value="Invasin/intimin_cell_adhesion"/>
</dbReference>
<feature type="domain" description="BIG2" evidence="1">
    <location>
        <begin position="2553"/>
        <end position="2637"/>
    </location>
</feature>
<feature type="domain" description="BIG2" evidence="1">
    <location>
        <begin position="640"/>
        <end position="721"/>
    </location>
</feature>
<dbReference type="OrthoDB" id="123388at2"/>
<feature type="domain" description="BIG2" evidence="1">
    <location>
        <begin position="996"/>
        <end position="1077"/>
    </location>
</feature>
<dbReference type="STRING" id="474950.SAMN05421771_1785"/>
<sequence>MRKQHSFVRLVLSSVLSFLAAFVLGCGGGHPYTGGAITIYADNASVSAGSTTQLHATQYDIAGIARDISATVTWTSSAPSIATVSTSGLLTGMSAGSAIVTATLSTATGTFGVSIGAPSVTALALSSASASIYTNATQQYTAAATYANNTTANVTSSATWSVLPASVATIGASGLLTALSPGTYVITATNGGKTVTISGTVSDPPLASIAIAPANPSIQAGTKQQFTATATYADGSTQNVTNSVAWTSSSPSLLAIDASGLATLSHTRTASTATITAQSGTITQTTNASITPSATVTALIVQPTSSSVAAGTAELHTALALYSDGSQQNVTSVVTWSTSATSVVAVGPSGMDIAIAPGTATLQASYAGLQSQSTVIVTPATITGLAITATRDLFPVGAVQQLILTGTFSDGSHQDLSLTANWHSSDPAIATIASNGVAQGVAAGDVQFTASFGGLTAHTDGFQVLPRDLISTAIQIPDPIVIRGAREQLRFIGVYADGSSHDLTTLATWSSADSTVFSIDNQGAAYGLSTGNTQVTGTALGKSATVNVSTSASTLKSIQILPNPTQFALGTTTQFNALGALSNGSLTSISDSAVWSSSDPTVFTVDSHGRVKSGKPGTATLSVTLSGITQTLAVTVTNAALTKLILSPNSAIVTTTSGHLFTARGFFSDGTLQDLTHDVLWATTDETIASIDNNGLALGMKSGQVNVNATFGSQTATAPLTITQATLLSTALIPGNTELPVSIHRQYTLLGTFSDGTTEDLAYDAIWSAPTPSIADVLANGEVLGVSPGLGSVSAQHGLFTTTTPVTVTHATLAGIALTPATATIRRYGQQQFTATGTFSDGFTQPLTLDALFHSSAPTVASIGDDALADATSIGTSTITATFNGITASSSLQVQSDVLISIAVTPTNLALTTGNTQQLTATGTYKDGTTSDLTSQITWASSNPAVFNIDVHGIATAYPTITTTSVTVTAQLGTVTQTFTVAISPAGSGGGTTPPALVSIAVSPTSSHIAAGTTLQFTLTGTYSDGSMQNLTSAATWSSSSLTNAVVTPTGLVTGVLPGTVNVTAQLGGMQSAAVVIVSAATLQSVALSPSGASFASGSTQQFTLTGTFTDGTTQNLSTQAVWLSSNPSVATVSPTGLVTGTGTGTVAISATINGQTATTTAQITPATIVSVAVAPTSASFAKGTTQQFTATATYSDHTTHDITNAASFTTSNTGIIGITSAGLATGMGSGIAQVTVTAANQTATTQSVTITPATIASIAIYPNTLGFANGTTTQFTAIATLSDRTTQDITTQAIWTSSNPAAITINATGLAQSGGIGTARITASLNGTAASTGTVTVTPATLTGILIAPASAQLAKGTTRQFTATGTYTDGTTQDLSTQVAWTTSNPAAAAIDANGLAMGIANGTTQINASFQGKSASPASLTVTNATLLLVTFNPSFPTVAAGTAAQVAVTGHFSDGTTQDLTATATFSSSNPAAAIVSTTGLVRGIAPGTSLVTVTTGGDIATFPVTVTNATLTAIAITPNPTPSFAKGTTQPFIATGTYTDSSTQNLTTQVTWSSSNPAVLTVDRSGLATGASVGSASLTATFQGQTITTPAVQVTPATVTTIAVLPANQTLTSGTTQQFTATAIYTDGTTQDITASVTWTSSNTNAALISSGGLALTEIPGTTIITAQSGTLNGTTTLTTNLAPILITSITVAPANGALATATTQQYTATAHYSDGSTQDVTNTATWTSTIPASATVSSTGLVTGVAVGNTMIAAQDNLIAGSTALTVTAANATLTSIAVTPANPSLAAGQTQQFTATANYSDGSIQNVTNSVTWNTSAATATIDTNGLATAISTGNTAITARLNTTTGSTTLTITPPALISIAVTPALANVARGNTQQFAAIANFSDGSMQNVTNSATWQSSIPAFATVNTNGLASGVNGGATQIWATLSGHTALATMTVSPATLVSLAITPTSITLASGTSQQYKATGTMTDGSTQDFTLSVLWSSSNTSTATVDLLGFATSHTLGNAIITATAGSITATAPLTVTAATPTTLQLTPAVILLPAGATQQLLATATFSDGSSQNVTTSVTYTSSTSSVATVDASGKLTATSAGASTITATLGSVSTTVLATITTATLSSITVTPANPSLAAGANQQLTATGTYTDGSTQDLTHSVLWTSSAPLIAAVSLTGNVTAVTTGSVTISASFLLVQGSATVAVSSATITSIAVTPAIATLAAGQTKQFTATATLSNLTQQDVTHSVSWSVSDPSKATITGNGGFLSTNASGLIDVTATLNGTSGSALITIHPAILTGLSIAPAILSMPAGTTQQITVTGHYTDGSTADLTASATYLSTNSSAAAVNASGMVHAVSTGSALITTTVNGISQNVTTTVTNAILNSIAITPSAPTMPAGVQTQLTATGTYSDGSTQDITVHVQWNSSSASVATVSATGLIQSLAAGSSTITATLDGISQIASLTVTAATLQSIAVTTEQSSFALGLSLQLTATGTYSDGSTRDLTATTTWSSQTPAIGIVNSTGLASGITTGAFNARATTHGITGTISITVLNAVLQSITVTPSNATIVNLLGTTRQYTATGHFSDGSTQNITTTVHWAITSGIGLGNISSTGNFSPVAIGLGAITASSGTLSGSTGFLVVSVL</sequence>
<feature type="domain" description="BIG2" evidence="1">
    <location>
        <begin position="205"/>
        <end position="289"/>
    </location>
</feature>
<feature type="domain" description="BIG2" evidence="1">
    <location>
        <begin position="1779"/>
        <end position="1859"/>
    </location>
</feature>
<feature type="domain" description="BIG2" evidence="1">
    <location>
        <begin position="1342"/>
        <end position="1423"/>
    </location>
</feature>
<feature type="domain" description="BIG2" evidence="1">
    <location>
        <begin position="470"/>
        <end position="549"/>
    </location>
</feature>
<feature type="domain" description="BIG2" evidence="1">
    <location>
        <begin position="2381"/>
        <end position="2462"/>
    </location>
</feature>
<feature type="domain" description="BIG2" evidence="1">
    <location>
        <begin position="726"/>
        <end position="805"/>
    </location>
</feature>
<feature type="domain" description="BIG2" evidence="1">
    <location>
        <begin position="2467"/>
        <end position="2548"/>
    </location>
</feature>
<feature type="domain" description="BIG2" evidence="1">
    <location>
        <begin position="1864"/>
        <end position="1945"/>
    </location>
</feature>
<dbReference type="EMBL" id="FOZL01000001">
    <property type="protein sequence ID" value="SFS10379.1"/>
    <property type="molecule type" value="Genomic_DNA"/>
</dbReference>
<feature type="domain" description="BIG2" evidence="1">
    <location>
        <begin position="812"/>
        <end position="893"/>
    </location>
</feature>
<dbReference type="InterPro" id="IPR045197">
    <property type="entry name" value="NUP210-like"/>
</dbReference>
<gene>
    <name evidence="2" type="ORF">SAMN05421771_1785</name>
</gene>
<feature type="domain" description="BIG2" evidence="1">
    <location>
        <begin position="2208"/>
        <end position="2290"/>
    </location>
</feature>
<reference evidence="2 3" key="1">
    <citation type="submission" date="2016-10" db="EMBL/GenBank/DDBJ databases">
        <authorList>
            <person name="de Groot N.N."/>
        </authorList>
    </citation>
    <scope>NUCLEOTIDE SEQUENCE [LARGE SCALE GENOMIC DNA]</scope>
    <source>
        <strain evidence="2 3">DSM 21001</strain>
    </source>
</reference>
<dbReference type="SUPFAM" id="SSF49373">
    <property type="entry name" value="Invasin/intimin cell-adhesion fragments"/>
    <property type="match status" value="20"/>
</dbReference>
<dbReference type="Pfam" id="PF02368">
    <property type="entry name" value="Big_2"/>
    <property type="match status" value="20"/>
</dbReference>
<feature type="domain" description="BIG2" evidence="1">
    <location>
        <begin position="1691"/>
        <end position="1772"/>
    </location>
</feature>
<dbReference type="InterPro" id="IPR003343">
    <property type="entry name" value="Big_2"/>
</dbReference>
<dbReference type="PROSITE" id="PS51257">
    <property type="entry name" value="PROKAR_LIPOPROTEIN"/>
    <property type="match status" value="1"/>
</dbReference>
<dbReference type="Gene3D" id="2.60.40.1080">
    <property type="match status" value="30"/>
</dbReference>
<feature type="domain" description="BIG2" evidence="1">
    <location>
        <begin position="1168"/>
        <end position="1249"/>
    </location>
</feature>
<feature type="domain" description="BIG2" evidence="1">
    <location>
        <begin position="295"/>
        <end position="376"/>
    </location>
</feature>
<feature type="domain" description="BIG2" evidence="1">
    <location>
        <begin position="898"/>
        <end position="982"/>
    </location>
</feature>
<dbReference type="FunFam" id="2.60.40.1080:FF:000001">
    <property type="entry name" value="Bacterial Ig-like domain, group 2"/>
    <property type="match status" value="4"/>
</dbReference>
<feature type="domain" description="BIG2" evidence="1">
    <location>
        <begin position="1255"/>
        <end position="1336"/>
    </location>
</feature>
<evidence type="ECO:0000313" key="3">
    <source>
        <dbReference type="Proteomes" id="UP000199024"/>
    </source>
</evidence>
<accession>A0A1I6M3Y5</accession>
<feature type="domain" description="BIG2" evidence="1">
    <location>
        <begin position="381"/>
        <end position="462"/>
    </location>
</feature>
<feature type="domain" description="BIG2" evidence="1">
    <location>
        <begin position="1082"/>
        <end position="1163"/>
    </location>
</feature>
<feature type="domain" description="BIG2" evidence="1">
    <location>
        <begin position="119"/>
        <end position="200"/>
    </location>
</feature>